<proteinExistence type="predicted"/>
<evidence type="ECO:0000259" key="1">
    <source>
        <dbReference type="Pfam" id="PF03417"/>
    </source>
</evidence>
<dbReference type="Proteomes" id="UP000485484">
    <property type="component" value="Unassembled WGS sequence"/>
</dbReference>
<comment type="caution">
    <text evidence="2">The sequence shown here is derived from an EMBL/GenBank/DDBJ whole genome shotgun (WGS) entry which is preliminary data.</text>
</comment>
<dbReference type="InterPro" id="IPR005079">
    <property type="entry name" value="Peptidase_C45_hydrolase"/>
</dbReference>
<sequence length="187" mass="20154">MNEKGLAIGGASAPYGLTAGPGLGLYVGMRLALQTCATVAEAVELFAGHRPPSKGHCYGLVDRTGAGAVIETNHDRMAVRPLTDRYLVAPNRFHASGMIEFNASRGAKNEENCQLRERLLTAFLEAPGGRFDLNTAMDSLRLHDGKADGICRHAYTRFGIVGQPEAVRFFLGDGFPCQTDFKDVGRI</sequence>
<dbReference type="AlphaFoldDB" id="A0A1V5MBK7"/>
<dbReference type="Gene3D" id="3.60.60.10">
    <property type="entry name" value="Penicillin V Acylase, Chain A"/>
    <property type="match status" value="1"/>
</dbReference>
<name>A0A1V5MBK7_UNCT6</name>
<organism evidence="2">
    <name type="scientific">candidate division TA06 bacterium ADurb.Bin417</name>
    <dbReference type="NCBI Taxonomy" id="1852828"/>
    <lineage>
        <taxon>Bacteria</taxon>
        <taxon>Bacteria division TA06</taxon>
    </lineage>
</organism>
<protein>
    <recommendedName>
        <fullName evidence="1">Peptidase C45 hydrolase domain-containing protein</fullName>
    </recommendedName>
</protein>
<gene>
    <name evidence="2" type="ORF">BWY73_01284</name>
</gene>
<dbReference type="EMBL" id="MWAK01000245">
    <property type="protein sequence ID" value="OPZ90589.1"/>
    <property type="molecule type" value="Genomic_DNA"/>
</dbReference>
<evidence type="ECO:0000313" key="2">
    <source>
        <dbReference type="EMBL" id="OPZ90589.1"/>
    </source>
</evidence>
<accession>A0A1V5MBK7</accession>
<dbReference type="Pfam" id="PF03417">
    <property type="entry name" value="AAT"/>
    <property type="match status" value="1"/>
</dbReference>
<feature type="domain" description="Peptidase C45 hydrolase" evidence="1">
    <location>
        <begin position="1"/>
        <end position="111"/>
    </location>
</feature>
<reference evidence="2" key="1">
    <citation type="submission" date="2017-02" db="EMBL/GenBank/DDBJ databases">
        <title>Delving into the versatile metabolic prowess of the omnipresent phylum Bacteroidetes.</title>
        <authorList>
            <person name="Nobu M.K."/>
            <person name="Mei R."/>
            <person name="Narihiro T."/>
            <person name="Kuroda K."/>
            <person name="Liu W.-T."/>
        </authorList>
    </citation>
    <scope>NUCLEOTIDE SEQUENCE</scope>
    <source>
        <strain evidence="2">ADurb.Bin417</strain>
    </source>
</reference>